<feature type="region of interest" description="Disordered" evidence="3">
    <location>
        <begin position="343"/>
        <end position="363"/>
    </location>
</feature>
<protein>
    <submittedName>
        <fullName evidence="5">Hemolysin-type calcium binding protein</fullName>
    </submittedName>
</protein>
<evidence type="ECO:0000256" key="3">
    <source>
        <dbReference type="SAM" id="MobiDB-lite"/>
    </source>
</evidence>
<comment type="subcellular location">
    <subcellularLocation>
        <location evidence="1">Secreted</location>
    </subcellularLocation>
</comment>
<dbReference type="SUPFAM" id="SSF51294">
    <property type="entry name" value="Hedgehog/intein (Hint) domain"/>
    <property type="match status" value="1"/>
</dbReference>
<evidence type="ECO:0000313" key="6">
    <source>
        <dbReference type="Proteomes" id="UP000037178"/>
    </source>
</evidence>
<dbReference type="PANTHER" id="PTHR38340">
    <property type="entry name" value="S-LAYER PROTEIN"/>
    <property type="match status" value="1"/>
</dbReference>
<dbReference type="EMBL" id="LFTY01000002">
    <property type="protein sequence ID" value="KMW58357.1"/>
    <property type="molecule type" value="Genomic_DNA"/>
</dbReference>
<dbReference type="GO" id="GO:0005509">
    <property type="term" value="F:calcium ion binding"/>
    <property type="evidence" value="ECO:0007669"/>
    <property type="project" value="InterPro"/>
</dbReference>
<dbReference type="InterPro" id="IPR050557">
    <property type="entry name" value="RTX_toxin/Mannuronan_C5-epim"/>
</dbReference>
<dbReference type="Pfam" id="PF13403">
    <property type="entry name" value="Hint_2"/>
    <property type="match status" value="1"/>
</dbReference>
<evidence type="ECO:0000256" key="1">
    <source>
        <dbReference type="ARBA" id="ARBA00004613"/>
    </source>
</evidence>
<feature type="region of interest" description="Disordered" evidence="3">
    <location>
        <begin position="168"/>
        <end position="189"/>
    </location>
</feature>
<dbReference type="SUPFAM" id="SSF51120">
    <property type="entry name" value="beta-Roll"/>
    <property type="match status" value="3"/>
</dbReference>
<dbReference type="Proteomes" id="UP000037178">
    <property type="component" value="Unassembled WGS sequence"/>
</dbReference>
<name>A0A0J9E6P0_9RHOB</name>
<comment type="caution">
    <text evidence="5">The sequence shown here is derived from an EMBL/GenBank/DDBJ whole genome shotgun (WGS) entry which is preliminary data.</text>
</comment>
<dbReference type="InterPro" id="IPR001343">
    <property type="entry name" value="Hemolysn_Ca-bd"/>
</dbReference>
<dbReference type="PATRIC" id="fig|1675527.3.peg.3484"/>
<dbReference type="PANTHER" id="PTHR38340:SF1">
    <property type="entry name" value="S-LAYER PROTEIN"/>
    <property type="match status" value="1"/>
</dbReference>
<dbReference type="InterPro" id="IPR018511">
    <property type="entry name" value="Hemolysin-typ_Ca-bd_CS"/>
</dbReference>
<evidence type="ECO:0000313" key="5">
    <source>
        <dbReference type="EMBL" id="KMW58357.1"/>
    </source>
</evidence>
<dbReference type="Pfam" id="PF00353">
    <property type="entry name" value="HemolysinCabind"/>
    <property type="match status" value="4"/>
</dbReference>
<dbReference type="OrthoDB" id="6305173at2"/>
<sequence>MATYDVSFYDVDPLGIFNQTVNGTATWSGPATADGTATITDTETGIQEFTLDDDNAGGETATADVTVGGNTSTGSNVDAEEVWTIRDTVTGEIFEVTTLQVENGAAAGYYTLSEVPLVVGRSYETLAYNSNPDVTAGDPAWSANDYISPDGIVTGTSGADTIDASYAGDPEGDQIDDGGGSGPSGHGNIVYAEGGNDSVASGLGNDLVYLGTGADTGLGGAGDDTILGGTGADLIYGDNGDFAAGGGNDSLSGGDGADTIYGESGNDVLAGDAGADSLLGGAGNDTLDGGAGNDTLDGGAGADSILGGGGSDSIIGGAGADTIDAGSGADSIAGGTGADQITAGAGSDTVDGGAGNDTILGDGGAGRTEVLDWSAEGADGTNVAAGFTQNTGDIDVSLSFTNDGNNDPIFTIETTDAVYVEAGEEFDANSSLFLFGDGDAATSTTTMDFAAATGAQVENAVENVSFRISDIDFAAGNHQDTVTINAYDANGNPVSVTITPAGNDTVSGNTISAGPTGETSADAAGSVLVEIAGPVSQIEIVYSNALTGTHGINVSDVFFETIPSTAVSSDSLDGGAGADVIDGMHGADTITGGTGNDTMTGGAGDDVFVLADGGSGADVITDFDTADTNGDGVFNDQFDVTGLTDAAGNPVNAWDVVVSDDGFGNALLSFPNGETVILQGVAPATVTGAQALSAAGIPCFTEGTLIRTPKGDVPIESLKVGDLVLTKDNGAMPLRWVGKRRLERRELKLFPEHSPVFIPTGVSGNYAPLLVSPLHGLLISNGLPGWGAFARAKHLAEAPGPVRVAHGKKRVTYIHLMFDAHQVIYANGAAAESFYPGEQALAMYPDAIVDELKDVVPGLGEKPVEDCYGPTARPFMKRKQVLRDVALGHSGLSEISLAA</sequence>
<dbReference type="Gene3D" id="2.170.16.10">
    <property type="entry name" value="Hedgehog/Intein (Hint) domain"/>
    <property type="match status" value="1"/>
</dbReference>
<proteinExistence type="predicted"/>
<dbReference type="AlphaFoldDB" id="A0A0J9E6P0"/>
<dbReference type="InterPro" id="IPR028992">
    <property type="entry name" value="Hedgehog/Intein_dom"/>
</dbReference>
<dbReference type="Gene3D" id="2.150.10.10">
    <property type="entry name" value="Serralysin-like metalloprotease, C-terminal"/>
    <property type="match status" value="3"/>
</dbReference>
<reference evidence="5 6" key="1">
    <citation type="submission" date="2015-06" db="EMBL/GenBank/DDBJ databases">
        <title>Draft genome sequence of an Alphaproteobacteria species associated to the Mediterranean sponge Oscarella lobularis.</title>
        <authorList>
            <person name="Jourda C."/>
            <person name="Santini S."/>
            <person name="Claverie J.-M."/>
        </authorList>
    </citation>
    <scope>NUCLEOTIDE SEQUENCE [LARGE SCALE GENOMIC DNA]</scope>
    <source>
        <strain evidence="5">IGS</strain>
    </source>
</reference>
<gene>
    <name evidence="5" type="ORF">AIOL_003330</name>
</gene>
<dbReference type="RefSeq" id="WP_049643971.1">
    <property type="nucleotide sequence ID" value="NZ_LFTY01000002.1"/>
</dbReference>
<feature type="domain" description="Hedgehog/Intein (Hint)" evidence="4">
    <location>
        <begin position="698"/>
        <end position="837"/>
    </location>
</feature>
<dbReference type="InterPro" id="IPR011049">
    <property type="entry name" value="Serralysin-like_metalloprot_C"/>
</dbReference>
<keyword evidence="6" id="KW-1185">Reference proteome</keyword>
<dbReference type="PRINTS" id="PR00313">
    <property type="entry name" value="CABNDNGRPT"/>
</dbReference>
<dbReference type="PROSITE" id="PS00330">
    <property type="entry name" value="HEMOLYSIN_CALCIUM"/>
    <property type="match status" value="6"/>
</dbReference>
<dbReference type="InterPro" id="IPR036844">
    <property type="entry name" value="Hint_dom_sf"/>
</dbReference>
<evidence type="ECO:0000256" key="2">
    <source>
        <dbReference type="ARBA" id="ARBA00022525"/>
    </source>
</evidence>
<evidence type="ECO:0000259" key="4">
    <source>
        <dbReference type="Pfam" id="PF13403"/>
    </source>
</evidence>
<keyword evidence="2" id="KW-0964">Secreted</keyword>
<dbReference type="GO" id="GO:0005576">
    <property type="term" value="C:extracellular region"/>
    <property type="evidence" value="ECO:0007669"/>
    <property type="project" value="UniProtKB-SubCell"/>
</dbReference>
<dbReference type="STRING" id="1675527.AIOL_003330"/>
<accession>A0A0J9E6P0</accession>
<organism evidence="5 6">
    <name type="scientific">Candidatus Rhodobacter oscarellae</name>
    <dbReference type="NCBI Taxonomy" id="1675527"/>
    <lineage>
        <taxon>Bacteria</taxon>
        <taxon>Pseudomonadati</taxon>
        <taxon>Pseudomonadota</taxon>
        <taxon>Alphaproteobacteria</taxon>
        <taxon>Rhodobacterales</taxon>
        <taxon>Rhodobacter group</taxon>
        <taxon>Rhodobacter</taxon>
    </lineage>
</organism>